<evidence type="ECO:0000256" key="1">
    <source>
        <dbReference type="ARBA" id="ARBA00022630"/>
    </source>
</evidence>
<keyword evidence="8" id="KW-0812">Transmembrane</keyword>
<keyword evidence="12" id="KW-1185">Reference proteome</keyword>
<feature type="transmembrane region" description="Helical" evidence="8">
    <location>
        <begin position="65"/>
        <end position="88"/>
    </location>
</feature>
<reference evidence="12" key="1">
    <citation type="submission" date="2023-07" db="EMBL/GenBank/DDBJ databases">
        <title>Verminephrobacter genomes.</title>
        <authorList>
            <person name="Lund M.B."/>
        </authorList>
    </citation>
    <scope>NUCLEOTIDE SEQUENCE [LARGE SCALE GENOMIC DNA]</scope>
    <source>
        <strain evidence="12">AtM5-05</strain>
    </source>
</reference>
<dbReference type="InterPro" id="IPR039261">
    <property type="entry name" value="FNR_nucleotide-bd"/>
</dbReference>
<evidence type="ECO:0000256" key="3">
    <source>
        <dbReference type="ARBA" id="ARBA00022723"/>
    </source>
</evidence>
<feature type="region of interest" description="Disordered" evidence="7">
    <location>
        <begin position="344"/>
        <end position="373"/>
    </location>
</feature>
<dbReference type="CDD" id="cd03511">
    <property type="entry name" value="Rhizopine-oxygenase-like"/>
    <property type="match status" value="1"/>
</dbReference>
<feature type="domain" description="FAD-binding FR-type" evidence="10">
    <location>
        <begin position="486"/>
        <end position="627"/>
    </location>
</feature>
<feature type="compositionally biased region" description="Basic and acidic residues" evidence="7">
    <location>
        <begin position="358"/>
        <end position="369"/>
    </location>
</feature>
<name>A0ABT3KVL2_9BURK</name>
<proteinExistence type="predicted"/>
<dbReference type="InterPro" id="IPR017941">
    <property type="entry name" value="Rieske_2Fe-2S"/>
</dbReference>
<sequence length="763" mass="85461">MNPNTACAEALAPHPDLDYSLTGANARRAIERGLAEARWYQSPVPREQLRQLLTRRDGPALRDTALWFALLGLSGWASLALWGSWWALPPYMVYAVLYATASDSRWHETSHGTPFRTDWMNGVLYEIASFMVMRESVIWRWSHNRHHSDTLIVGRDPEIQVPRPPDMRAHFLSLFNIGTYRSYFPSLLRHARGQITDAERSFVPASEFPKVARNARIVLALHAATLLAALLLQSWGPVFLIILPHLFGNWLMIVHNTTQHAGLAENVLDHRLNCRTVYMNPVSRFIYWNMNYHVEHHQFPLVPYHALPRLHALIKDDCPPPYRSIAQAWRELLPTVLRQVREPGYHVRRPLPTPRPAARPEEPAERSPRAADAQGWVEVGAASGLDRCDVMRFDHGRKTYALVRSETGALHALDGICSHGNNHLADGLVKGCTIECPKHNGRFNLADGSPARAPVCRGLAVYPLQERAGRLYLNVLQAGGAGARVPAGCALRVRSCRHVATFIKELVLDPEDTAQALAFTPGDYLQLEIPAYGEIALRDLRIPEPYAQIWREQGLFERVARNQDARRNNYSLASNPAQERSLRLNVRLATPPAGQDVPVGVGSSYVFALRPGDRVTAIGPYGDFHIKPTGREMVYVGGGAGMAPLRAHLSHLLETENTARKLSLWYGARARQDVFYDDLFTRLAQAHGNFSFHLALSEPRAQDAWSGFTGPVHAMVLERYLRTHPDARACEYYLCGPPAMVQACTDMLAALGVPEQQIAYDAF</sequence>
<evidence type="ECO:0000256" key="8">
    <source>
        <dbReference type="SAM" id="Phobius"/>
    </source>
</evidence>
<dbReference type="PROSITE" id="PS51296">
    <property type="entry name" value="RIESKE"/>
    <property type="match status" value="1"/>
</dbReference>
<keyword evidence="2" id="KW-0001">2Fe-2S</keyword>
<dbReference type="PANTHER" id="PTHR43644">
    <property type="entry name" value="NA(+)-TRANSLOCATING NADH-QUINONE REDUCTASE SUBUNIT"/>
    <property type="match status" value="1"/>
</dbReference>
<comment type="caution">
    <text evidence="11">The sequence shown here is derived from an EMBL/GenBank/DDBJ whole genome shotgun (WGS) entry which is preliminary data.</text>
</comment>
<protein>
    <submittedName>
        <fullName evidence="11">NADH:ubiquinone reductase (Na(+)-transporting) subunit F</fullName>
    </submittedName>
</protein>
<dbReference type="SUPFAM" id="SSF63380">
    <property type="entry name" value="Riboflavin synthase domain-like"/>
    <property type="match status" value="1"/>
</dbReference>
<dbReference type="Gene3D" id="2.40.30.10">
    <property type="entry name" value="Translation factors"/>
    <property type="match status" value="1"/>
</dbReference>
<keyword evidence="6" id="KW-0411">Iron-sulfur</keyword>
<dbReference type="Gene3D" id="3.40.50.80">
    <property type="entry name" value="Nucleotide-binding domain of ferredoxin-NADP reductase (FNR) module"/>
    <property type="match status" value="1"/>
</dbReference>
<dbReference type="Gene3D" id="2.102.10.10">
    <property type="entry name" value="Rieske [2Fe-2S] iron-sulphur domain"/>
    <property type="match status" value="1"/>
</dbReference>
<evidence type="ECO:0000256" key="5">
    <source>
        <dbReference type="ARBA" id="ARBA00023004"/>
    </source>
</evidence>
<keyword evidence="3" id="KW-0479">Metal-binding</keyword>
<dbReference type="InterPro" id="IPR017927">
    <property type="entry name" value="FAD-bd_FR_type"/>
</dbReference>
<dbReference type="CDD" id="cd03528">
    <property type="entry name" value="Rieske_RO_ferredoxin"/>
    <property type="match status" value="1"/>
</dbReference>
<gene>
    <name evidence="11" type="ORF">D5039_14900</name>
</gene>
<evidence type="ECO:0000256" key="6">
    <source>
        <dbReference type="ARBA" id="ARBA00023014"/>
    </source>
</evidence>
<dbReference type="EMBL" id="QZCW01000003">
    <property type="protein sequence ID" value="MCW5322394.1"/>
    <property type="molecule type" value="Genomic_DNA"/>
</dbReference>
<keyword evidence="8" id="KW-0472">Membrane</keyword>
<dbReference type="Pfam" id="PF00355">
    <property type="entry name" value="Rieske"/>
    <property type="match status" value="1"/>
</dbReference>
<dbReference type="InterPro" id="IPR017938">
    <property type="entry name" value="Riboflavin_synthase-like_b-brl"/>
</dbReference>
<dbReference type="SUPFAM" id="SSF52343">
    <property type="entry name" value="Ferredoxin reductase-like, C-terminal NADP-linked domain"/>
    <property type="match status" value="1"/>
</dbReference>
<evidence type="ECO:0000259" key="9">
    <source>
        <dbReference type="PROSITE" id="PS51296"/>
    </source>
</evidence>
<evidence type="ECO:0000313" key="11">
    <source>
        <dbReference type="EMBL" id="MCW5322394.1"/>
    </source>
</evidence>
<evidence type="ECO:0000256" key="2">
    <source>
        <dbReference type="ARBA" id="ARBA00022714"/>
    </source>
</evidence>
<dbReference type="PROSITE" id="PS51384">
    <property type="entry name" value="FAD_FR"/>
    <property type="match status" value="1"/>
</dbReference>
<organism evidence="11 12">
    <name type="scientific">Verminephrobacter aporrectodeae subsp. tuberculatae</name>
    <dbReference type="NCBI Taxonomy" id="1110392"/>
    <lineage>
        <taxon>Bacteria</taxon>
        <taxon>Pseudomonadati</taxon>
        <taxon>Pseudomonadota</taxon>
        <taxon>Betaproteobacteria</taxon>
        <taxon>Burkholderiales</taxon>
        <taxon>Comamonadaceae</taxon>
        <taxon>Verminephrobacter</taxon>
    </lineage>
</organism>
<dbReference type="InterPro" id="IPR036922">
    <property type="entry name" value="Rieske_2Fe-2S_sf"/>
</dbReference>
<evidence type="ECO:0000313" key="12">
    <source>
        <dbReference type="Proteomes" id="UP001208935"/>
    </source>
</evidence>
<keyword evidence="5" id="KW-0408">Iron</keyword>
<dbReference type="Pfam" id="PF00487">
    <property type="entry name" value="FA_desaturase"/>
    <property type="match status" value="1"/>
</dbReference>
<dbReference type="RefSeq" id="WP_265282690.1">
    <property type="nucleotide sequence ID" value="NZ_QZCW01000003.1"/>
</dbReference>
<dbReference type="Proteomes" id="UP001208935">
    <property type="component" value="Unassembled WGS sequence"/>
</dbReference>
<dbReference type="SUPFAM" id="SSF50022">
    <property type="entry name" value="ISP domain"/>
    <property type="match status" value="1"/>
</dbReference>
<keyword evidence="4" id="KW-0274">FAD</keyword>
<keyword evidence="8" id="KW-1133">Transmembrane helix</keyword>
<dbReference type="CDD" id="cd06188">
    <property type="entry name" value="NADH_quinone_reductase"/>
    <property type="match status" value="1"/>
</dbReference>
<dbReference type="InterPro" id="IPR039393">
    <property type="entry name" value="Rhizopine-oxygenase-like"/>
</dbReference>
<dbReference type="PANTHER" id="PTHR43644:SF1">
    <property type="entry name" value="NAD(P)H-FLAVIN REDUCTASE"/>
    <property type="match status" value="1"/>
</dbReference>
<keyword evidence="1" id="KW-0285">Flavoprotein</keyword>
<dbReference type="InterPro" id="IPR001433">
    <property type="entry name" value="OxRdtase_FAD/NAD-bd"/>
</dbReference>
<dbReference type="Pfam" id="PF00175">
    <property type="entry name" value="NAD_binding_1"/>
    <property type="match status" value="1"/>
</dbReference>
<evidence type="ECO:0000259" key="10">
    <source>
        <dbReference type="PROSITE" id="PS51384"/>
    </source>
</evidence>
<feature type="domain" description="Rieske" evidence="9">
    <location>
        <begin position="376"/>
        <end position="473"/>
    </location>
</feature>
<accession>A0ABT3KVL2</accession>
<evidence type="ECO:0000256" key="4">
    <source>
        <dbReference type="ARBA" id="ARBA00022827"/>
    </source>
</evidence>
<dbReference type="InterPro" id="IPR005804">
    <property type="entry name" value="FA_desaturase_dom"/>
</dbReference>
<evidence type="ECO:0000256" key="7">
    <source>
        <dbReference type="SAM" id="MobiDB-lite"/>
    </source>
</evidence>